<reference evidence="2" key="2">
    <citation type="submission" date="2021-02" db="EMBL/GenBank/DDBJ databases">
        <authorList>
            <person name="Kimball J.A."/>
            <person name="Haas M.W."/>
            <person name="Macchietto M."/>
            <person name="Kono T."/>
            <person name="Duquette J."/>
            <person name="Shao M."/>
        </authorList>
    </citation>
    <scope>NUCLEOTIDE SEQUENCE</scope>
    <source>
        <tissue evidence="2">Fresh leaf tissue</tissue>
    </source>
</reference>
<dbReference type="EMBL" id="JAAALK010000289">
    <property type="protein sequence ID" value="KAG8049041.1"/>
    <property type="molecule type" value="Genomic_DNA"/>
</dbReference>
<organism evidence="2 3">
    <name type="scientific">Zizania palustris</name>
    <name type="common">Northern wild rice</name>
    <dbReference type="NCBI Taxonomy" id="103762"/>
    <lineage>
        <taxon>Eukaryota</taxon>
        <taxon>Viridiplantae</taxon>
        <taxon>Streptophyta</taxon>
        <taxon>Embryophyta</taxon>
        <taxon>Tracheophyta</taxon>
        <taxon>Spermatophyta</taxon>
        <taxon>Magnoliopsida</taxon>
        <taxon>Liliopsida</taxon>
        <taxon>Poales</taxon>
        <taxon>Poaceae</taxon>
        <taxon>BOP clade</taxon>
        <taxon>Oryzoideae</taxon>
        <taxon>Oryzeae</taxon>
        <taxon>Zizaniinae</taxon>
        <taxon>Zizania</taxon>
    </lineage>
</organism>
<protein>
    <submittedName>
        <fullName evidence="2">Uncharacterized protein</fullName>
    </submittedName>
</protein>
<gene>
    <name evidence="2" type="ORF">GUJ93_ZPchr0009g733</name>
</gene>
<evidence type="ECO:0000313" key="3">
    <source>
        <dbReference type="Proteomes" id="UP000729402"/>
    </source>
</evidence>
<proteinExistence type="predicted"/>
<comment type="caution">
    <text evidence="2">The sequence shown here is derived from an EMBL/GenBank/DDBJ whole genome shotgun (WGS) entry which is preliminary data.</text>
</comment>
<accession>A0A8J5S3I2</accession>
<feature type="region of interest" description="Disordered" evidence="1">
    <location>
        <begin position="61"/>
        <end position="106"/>
    </location>
</feature>
<evidence type="ECO:0000313" key="2">
    <source>
        <dbReference type="EMBL" id="KAG8049041.1"/>
    </source>
</evidence>
<sequence>MEYFEGISSDTASSSSPTPATLAAPTNADGAREVGVDACPTGTVSTGVCLTGVVGTDACSTGVIGTSDYPTNAIGVDSGKDRSGRGTPRSDTTSGDVPEGDTSMTHVGAQHPMEFISSPSNFDDYMIDENHDKAPLWFHTIDNLLDELHFTTMEEPSSFKEA</sequence>
<dbReference type="AlphaFoldDB" id="A0A8J5S3I2"/>
<reference evidence="2" key="1">
    <citation type="journal article" date="2021" name="bioRxiv">
        <title>Whole Genome Assembly and Annotation of Northern Wild Rice, Zizania palustris L., Supports a Whole Genome Duplication in the Zizania Genus.</title>
        <authorList>
            <person name="Haas M."/>
            <person name="Kono T."/>
            <person name="Macchietto M."/>
            <person name="Millas R."/>
            <person name="McGilp L."/>
            <person name="Shao M."/>
            <person name="Duquette J."/>
            <person name="Hirsch C.N."/>
            <person name="Kimball J."/>
        </authorList>
    </citation>
    <scope>NUCLEOTIDE SEQUENCE</scope>
    <source>
        <tissue evidence="2">Fresh leaf tissue</tissue>
    </source>
</reference>
<feature type="compositionally biased region" description="Low complexity" evidence="1">
    <location>
        <begin position="8"/>
        <end position="26"/>
    </location>
</feature>
<dbReference type="Proteomes" id="UP000729402">
    <property type="component" value="Unassembled WGS sequence"/>
</dbReference>
<name>A0A8J5S3I2_ZIZPA</name>
<evidence type="ECO:0000256" key="1">
    <source>
        <dbReference type="SAM" id="MobiDB-lite"/>
    </source>
</evidence>
<feature type="region of interest" description="Disordered" evidence="1">
    <location>
        <begin position="1"/>
        <end position="29"/>
    </location>
</feature>
<keyword evidence="3" id="KW-1185">Reference proteome</keyword>